<feature type="modified residue" description="4-aspartylphosphate" evidence="2">
    <location>
        <position position="569"/>
    </location>
</feature>
<sequence>MKILCVEDDRNIGNLLQITLAKQRYQIELAQDGQAGWDLAEVYTYDLILLDVMLPKLDGISFCKKLRSNQSSALNPNRDTPVILMTALDAVTNKVMGLDAGADDYLAKPFNIDELLARIRALLRRNQIQKTPLLTWGDLWLNPNSCEVTFQEKPIYLAAKEYEILELFLRYPEQIFNPSRLLDRLWTADEFPSEGAVRTHIKGLRQKLKQAGVADILETIYKQGYRLKPQKVISKDGQEDITSAPIPAAGVALELKAVWEKYRQSYSDRISIIEQAVTASQNGTLTPIQQHEAEQEAHTLIGSLGCFGLDAASQISRQIQQLFQREQGLKPPEIKQLEQLLTQLQQEITQYGFEAQEEFLPLTPTIPSHPIAFSDISFGKQGEKDISLENNLVSPSLLIVDDDFLLANQIAIEATNWGFQAEIAVNLQQAQEFLTHHFDVILLDINFLDSTKNGLGFLTAVRNQYPEIPVVMLTAEDSFAQRVEAARLGSQCFLQKPIAPNQVLATVTQVIQQKNQPVARLLIVDDDLGLLNLLRTLLEPCGYHLTLLDQPHKFWETLEQTVPDLLILDVEFSVVSLSHQHKEQGTVSFWSGFDLCQVVRSDIRWNRLPVLFLSSHTDIDTMQRSFAVGADDFLTKPIVATELLTRVRTRLEQRQLWRVAEIDALTGLSLRRKVLQDLTRLLQLAQRQQQPLSLAMLDLDNFKLVNDQYGHEMGDRVLNYFGKLLNQSFRQEDIVGRWGGEEFVVGMYGTSKEEGMRRLAQVLQQFSQHSFTAQQKGGDKKDETKFQVTFSGGIAQTPDNGKDLQTLYQKADIALYQAKALGRNRICLAILNS</sequence>
<dbReference type="GO" id="GO:0000976">
    <property type="term" value="F:transcription cis-regulatory region binding"/>
    <property type="evidence" value="ECO:0007669"/>
    <property type="project" value="TreeGrafter"/>
</dbReference>
<dbReference type="Pfam" id="PF01627">
    <property type="entry name" value="Hpt"/>
    <property type="match status" value="1"/>
</dbReference>
<dbReference type="STRING" id="272123.Anacy_4566"/>
<dbReference type="PANTHER" id="PTHR48111">
    <property type="entry name" value="REGULATOR OF RPOS"/>
    <property type="match status" value="1"/>
</dbReference>
<evidence type="ECO:0000256" key="3">
    <source>
        <dbReference type="PROSITE-ProRule" id="PRU01091"/>
    </source>
</evidence>
<feature type="DNA-binding region" description="OmpR/PhoB-type" evidence="3">
    <location>
        <begin position="131"/>
        <end position="229"/>
    </location>
</feature>
<dbReference type="OrthoDB" id="442759at2"/>
<dbReference type="CDD" id="cd00156">
    <property type="entry name" value="REC"/>
    <property type="match status" value="2"/>
</dbReference>
<dbReference type="GO" id="GO:0032993">
    <property type="term" value="C:protein-DNA complex"/>
    <property type="evidence" value="ECO:0007669"/>
    <property type="project" value="TreeGrafter"/>
</dbReference>
<feature type="modified residue" description="4-aspartylphosphate" evidence="2">
    <location>
        <position position="51"/>
    </location>
</feature>
<proteinExistence type="predicted"/>
<dbReference type="PANTHER" id="PTHR48111:SF15">
    <property type="entry name" value="OMPR SUBFAMILY"/>
    <property type="match status" value="1"/>
</dbReference>
<keyword evidence="1 3" id="KW-0238">DNA-binding</keyword>
<feature type="domain" description="Response regulatory" evidence="4">
    <location>
        <begin position="2"/>
        <end position="123"/>
    </location>
</feature>
<evidence type="ECO:0000259" key="6">
    <source>
        <dbReference type="PROSITE" id="PS51755"/>
    </source>
</evidence>
<feature type="domain" description="Response regulatory" evidence="4">
    <location>
        <begin position="396"/>
        <end position="511"/>
    </location>
</feature>
<feature type="domain" description="Response regulatory" evidence="4">
    <location>
        <begin position="520"/>
        <end position="651"/>
    </location>
</feature>
<evidence type="ECO:0000313" key="7">
    <source>
        <dbReference type="EMBL" id="AFZ59919.1"/>
    </source>
</evidence>
<dbReference type="CDD" id="cd01949">
    <property type="entry name" value="GGDEF"/>
    <property type="match status" value="1"/>
</dbReference>
<dbReference type="InterPro" id="IPR029787">
    <property type="entry name" value="Nucleotide_cyclase"/>
</dbReference>
<dbReference type="GO" id="GO:0006355">
    <property type="term" value="P:regulation of DNA-templated transcription"/>
    <property type="evidence" value="ECO:0007669"/>
    <property type="project" value="InterPro"/>
</dbReference>
<dbReference type="Pfam" id="PF00072">
    <property type="entry name" value="Response_reg"/>
    <property type="match status" value="3"/>
</dbReference>
<dbReference type="Gene3D" id="3.40.50.2300">
    <property type="match status" value="3"/>
</dbReference>
<evidence type="ECO:0000259" key="4">
    <source>
        <dbReference type="PROSITE" id="PS50110"/>
    </source>
</evidence>
<protein>
    <submittedName>
        <fullName evidence="7">Response regulator receiver modulated diguanylate cyclase</fullName>
    </submittedName>
</protein>
<reference evidence="8" key="1">
    <citation type="journal article" date="2013" name="Proc. Natl. Acad. Sci. U.S.A.">
        <title>Improving the coverage of the cyanobacterial phylum using diversity-driven genome sequencing.</title>
        <authorList>
            <person name="Shih P.M."/>
            <person name="Wu D."/>
            <person name="Latifi A."/>
            <person name="Axen S.D."/>
            <person name="Fewer D.P."/>
            <person name="Talla E."/>
            <person name="Calteau A."/>
            <person name="Cai F."/>
            <person name="Tandeau de Marsac N."/>
            <person name="Rippka R."/>
            <person name="Herdman M."/>
            <person name="Sivonen K."/>
            <person name="Coursin T."/>
            <person name="Laurent T."/>
            <person name="Goodwin L."/>
            <person name="Nolan M."/>
            <person name="Davenport K.W."/>
            <person name="Han C.S."/>
            <person name="Rubin E.M."/>
            <person name="Eisen J.A."/>
            <person name="Woyke T."/>
            <person name="Gugger M."/>
            <person name="Kerfeld C.A."/>
        </authorList>
    </citation>
    <scope>NUCLEOTIDE SEQUENCE [LARGE SCALE GENOMIC DNA]</scope>
    <source>
        <strain evidence="8">ATCC 27899 / PCC 7122</strain>
    </source>
</reference>
<dbReference type="PATRIC" id="fig|272123.3.peg.4971"/>
<dbReference type="SMART" id="SM00267">
    <property type="entry name" value="GGDEF"/>
    <property type="match status" value="1"/>
</dbReference>
<dbReference type="Gene3D" id="1.10.10.10">
    <property type="entry name" value="Winged helix-like DNA-binding domain superfamily/Winged helix DNA-binding domain"/>
    <property type="match status" value="1"/>
</dbReference>
<dbReference type="Gene3D" id="3.30.70.270">
    <property type="match status" value="1"/>
</dbReference>
<dbReference type="PROSITE" id="PS50887">
    <property type="entry name" value="GGDEF"/>
    <property type="match status" value="1"/>
</dbReference>
<dbReference type="EMBL" id="CP003659">
    <property type="protein sequence ID" value="AFZ59919.1"/>
    <property type="molecule type" value="Genomic_DNA"/>
</dbReference>
<dbReference type="Pfam" id="PF00486">
    <property type="entry name" value="Trans_reg_C"/>
    <property type="match status" value="1"/>
</dbReference>
<accession>K9ZMA2</accession>
<evidence type="ECO:0000259" key="5">
    <source>
        <dbReference type="PROSITE" id="PS50887"/>
    </source>
</evidence>
<feature type="modified residue" description="4-aspartylphosphate" evidence="2">
    <location>
        <position position="444"/>
    </location>
</feature>
<dbReference type="SUPFAM" id="SSF52172">
    <property type="entry name" value="CheY-like"/>
    <property type="match status" value="3"/>
</dbReference>
<gene>
    <name evidence="7" type="ordered locus">Anacy_4566</name>
</gene>
<dbReference type="PROSITE" id="PS50110">
    <property type="entry name" value="RESPONSE_REGULATORY"/>
    <property type="match status" value="3"/>
</dbReference>
<dbReference type="InterPro" id="IPR000160">
    <property type="entry name" value="GGDEF_dom"/>
</dbReference>
<feature type="domain" description="GGDEF" evidence="5">
    <location>
        <begin position="690"/>
        <end position="831"/>
    </location>
</feature>
<dbReference type="InterPro" id="IPR001867">
    <property type="entry name" value="OmpR/PhoB-type_DNA-bd"/>
</dbReference>
<dbReference type="InterPro" id="IPR011006">
    <property type="entry name" value="CheY-like_superfamily"/>
</dbReference>
<dbReference type="InterPro" id="IPR043128">
    <property type="entry name" value="Rev_trsase/Diguanyl_cyclase"/>
</dbReference>
<evidence type="ECO:0000256" key="1">
    <source>
        <dbReference type="ARBA" id="ARBA00023125"/>
    </source>
</evidence>
<dbReference type="GO" id="GO:0005829">
    <property type="term" value="C:cytosol"/>
    <property type="evidence" value="ECO:0007669"/>
    <property type="project" value="TreeGrafter"/>
</dbReference>
<evidence type="ECO:0000313" key="8">
    <source>
        <dbReference type="Proteomes" id="UP000010474"/>
    </source>
</evidence>
<dbReference type="SUPFAM" id="SSF55073">
    <property type="entry name" value="Nucleotide cyclase"/>
    <property type="match status" value="1"/>
</dbReference>
<dbReference type="InterPro" id="IPR039420">
    <property type="entry name" value="WalR-like"/>
</dbReference>
<dbReference type="SMART" id="SM00448">
    <property type="entry name" value="REC"/>
    <property type="match status" value="3"/>
</dbReference>
<dbReference type="GO" id="GO:0000156">
    <property type="term" value="F:phosphorelay response regulator activity"/>
    <property type="evidence" value="ECO:0007669"/>
    <property type="project" value="TreeGrafter"/>
</dbReference>
<dbReference type="RefSeq" id="WP_015216535.1">
    <property type="nucleotide sequence ID" value="NC_019771.1"/>
</dbReference>
<dbReference type="SMART" id="SM00862">
    <property type="entry name" value="Trans_reg_C"/>
    <property type="match status" value="1"/>
</dbReference>
<dbReference type="InterPro" id="IPR008207">
    <property type="entry name" value="Sig_transdc_His_kin_Hpt_dom"/>
</dbReference>
<dbReference type="Proteomes" id="UP000010474">
    <property type="component" value="Chromosome"/>
</dbReference>
<dbReference type="AlphaFoldDB" id="K9ZMA2"/>
<dbReference type="PROSITE" id="PS51755">
    <property type="entry name" value="OMPR_PHOB"/>
    <property type="match status" value="1"/>
</dbReference>
<dbReference type="eggNOG" id="COG2204">
    <property type="taxonomic scope" value="Bacteria"/>
</dbReference>
<dbReference type="SUPFAM" id="SSF47226">
    <property type="entry name" value="Histidine-containing phosphotransfer domain, HPT domain"/>
    <property type="match status" value="1"/>
</dbReference>
<dbReference type="InterPro" id="IPR036641">
    <property type="entry name" value="HPT_dom_sf"/>
</dbReference>
<feature type="domain" description="OmpR/PhoB-type" evidence="6">
    <location>
        <begin position="131"/>
        <end position="229"/>
    </location>
</feature>
<organism evidence="7 8">
    <name type="scientific">Anabaena cylindrica (strain ATCC 27899 / PCC 7122)</name>
    <dbReference type="NCBI Taxonomy" id="272123"/>
    <lineage>
        <taxon>Bacteria</taxon>
        <taxon>Bacillati</taxon>
        <taxon>Cyanobacteriota</taxon>
        <taxon>Cyanophyceae</taxon>
        <taxon>Nostocales</taxon>
        <taxon>Nostocaceae</taxon>
        <taxon>Anabaena</taxon>
    </lineage>
</organism>
<keyword evidence="2" id="KW-0597">Phosphoprotein</keyword>
<evidence type="ECO:0000256" key="2">
    <source>
        <dbReference type="PROSITE-ProRule" id="PRU00169"/>
    </source>
</evidence>
<dbReference type="eggNOG" id="COG0745">
    <property type="taxonomic scope" value="Bacteria"/>
</dbReference>
<keyword evidence="8" id="KW-1185">Reference proteome</keyword>
<dbReference type="InterPro" id="IPR036388">
    <property type="entry name" value="WH-like_DNA-bd_sf"/>
</dbReference>
<dbReference type="eggNOG" id="COG3706">
    <property type="taxonomic scope" value="Bacteria"/>
</dbReference>
<dbReference type="NCBIfam" id="TIGR00254">
    <property type="entry name" value="GGDEF"/>
    <property type="match status" value="1"/>
</dbReference>
<dbReference type="Gene3D" id="1.20.120.160">
    <property type="entry name" value="HPT domain"/>
    <property type="match status" value="1"/>
</dbReference>
<dbReference type="InterPro" id="IPR001789">
    <property type="entry name" value="Sig_transdc_resp-reg_receiver"/>
</dbReference>
<name>K9ZMA2_ANACC</name>
<dbReference type="FunFam" id="3.30.70.270:FF:000001">
    <property type="entry name" value="Diguanylate cyclase domain protein"/>
    <property type="match status" value="1"/>
</dbReference>
<dbReference type="HOGENOM" id="CLU_000445_11_38_3"/>
<dbReference type="Pfam" id="PF00990">
    <property type="entry name" value="GGDEF"/>
    <property type="match status" value="1"/>
</dbReference>
<dbReference type="CDD" id="cd00383">
    <property type="entry name" value="trans_reg_C"/>
    <property type="match status" value="1"/>
</dbReference>
<dbReference type="KEGG" id="acy:Anacy_4566"/>